<keyword evidence="1" id="KW-0472">Membrane</keyword>
<dbReference type="Proteomes" id="UP001429564">
    <property type="component" value="Unassembled WGS sequence"/>
</dbReference>
<evidence type="ECO:0000313" key="3">
    <source>
        <dbReference type="Proteomes" id="UP001429564"/>
    </source>
</evidence>
<accession>A0ABX0WC51</accession>
<sequence length="363" mass="40479">MLAKRFLEGSFAVPYRRLELLSTVTYDFEAALNQLAPDERPQWDQAQLFISLRSSPATPEPIIIEIDGVRYRLSEKPTFVTDRRFYARVGDPRSFGSIVLELTLLGTSDIYLNLHGHHRELTLYTDWASPDFPKAPPPDSIHTGWWSTHAKWVLPDRASAPFVSRDPDQLAPPWPRKGTMQPVPGSENMLTLSGLAEPTTNPQLGSFPIKVDQGYDRDDQLFYLSDGLLGWTMAAVMLLVAVPGLLRRTTLPVLFGLGLLPAFCMSLAIYVIGWISIKIISVGVALVLTAALALVLQRHVSSTLHRSLIFLFSAMAMVVVLGRPLAEFRPSMMTWNIAEILWLAALIFLLAARIKADQQTSRS</sequence>
<feature type="transmembrane region" description="Helical" evidence="1">
    <location>
        <begin position="308"/>
        <end position="326"/>
    </location>
</feature>
<dbReference type="EMBL" id="QHLQ01000031">
    <property type="protein sequence ID" value="NIZ63217.1"/>
    <property type="molecule type" value="Genomic_DNA"/>
</dbReference>
<comment type="caution">
    <text evidence="2">The sequence shown here is derived from an EMBL/GenBank/DDBJ whole genome shotgun (WGS) entry which is preliminary data.</text>
</comment>
<feature type="transmembrane region" description="Helical" evidence="1">
    <location>
        <begin position="228"/>
        <end position="246"/>
    </location>
</feature>
<feature type="transmembrane region" description="Helical" evidence="1">
    <location>
        <begin position="279"/>
        <end position="296"/>
    </location>
</feature>
<gene>
    <name evidence="2" type="ORF">DL239_19815</name>
</gene>
<keyword evidence="3" id="KW-1185">Reference proteome</keyword>
<evidence type="ECO:0000256" key="1">
    <source>
        <dbReference type="SAM" id="Phobius"/>
    </source>
</evidence>
<proteinExistence type="predicted"/>
<feature type="transmembrane region" description="Helical" evidence="1">
    <location>
        <begin position="253"/>
        <end position="273"/>
    </location>
</feature>
<name>A0ABX0WC51_9RHOB</name>
<feature type="transmembrane region" description="Helical" evidence="1">
    <location>
        <begin position="332"/>
        <end position="352"/>
    </location>
</feature>
<evidence type="ECO:0008006" key="4">
    <source>
        <dbReference type="Google" id="ProtNLM"/>
    </source>
</evidence>
<organism evidence="2 3">
    <name type="scientific">Parasedimentitalea denitrificans</name>
    <dbReference type="NCBI Taxonomy" id="2211118"/>
    <lineage>
        <taxon>Bacteria</taxon>
        <taxon>Pseudomonadati</taxon>
        <taxon>Pseudomonadota</taxon>
        <taxon>Alphaproteobacteria</taxon>
        <taxon>Rhodobacterales</taxon>
        <taxon>Paracoccaceae</taxon>
        <taxon>Parasedimentitalea</taxon>
    </lineage>
</organism>
<reference evidence="2 3" key="1">
    <citation type="submission" date="2018-05" db="EMBL/GenBank/DDBJ databases">
        <authorList>
            <person name="Zhang Y.-J."/>
        </authorList>
    </citation>
    <scope>NUCLEOTIDE SEQUENCE [LARGE SCALE GENOMIC DNA]</scope>
    <source>
        <strain evidence="2 3">CY04</strain>
    </source>
</reference>
<protein>
    <recommendedName>
        <fullName evidence="4">Transmembrane protein</fullName>
    </recommendedName>
</protein>
<keyword evidence="1" id="KW-0812">Transmembrane</keyword>
<evidence type="ECO:0000313" key="2">
    <source>
        <dbReference type="EMBL" id="NIZ63217.1"/>
    </source>
</evidence>
<keyword evidence="1" id="KW-1133">Transmembrane helix</keyword>